<reference evidence="1" key="1">
    <citation type="submission" date="2024-12" db="EMBL/GenBank/DDBJ databases">
        <authorList>
            <person name="Wu N."/>
        </authorList>
    </citation>
    <scope>NUCLEOTIDE SEQUENCE</scope>
    <source>
        <strain evidence="1">P15</strain>
    </source>
</reference>
<evidence type="ECO:0000313" key="2">
    <source>
        <dbReference type="Proteomes" id="UP001631969"/>
    </source>
</evidence>
<keyword evidence="2" id="KW-1185">Reference proteome</keyword>
<gene>
    <name evidence="1" type="primary">bshC</name>
    <name evidence="1" type="ORF">ACI1P1_26815</name>
</gene>
<organism evidence="1 2">
    <name type="scientific">Paenibacillus mesotrionivorans</name>
    <dbReference type="NCBI Taxonomy" id="3160968"/>
    <lineage>
        <taxon>Bacteria</taxon>
        <taxon>Bacillati</taxon>
        <taxon>Bacillota</taxon>
        <taxon>Bacilli</taxon>
        <taxon>Bacillales</taxon>
        <taxon>Paenibacillaceae</taxon>
        <taxon>Paenibacillus</taxon>
    </lineage>
</organism>
<accession>A0ACC7P4L5</accession>
<sequence>MQLVEAVRSKSQPLAEDYCRHYDKVAERFDYHPWQAGEWERRADWLASTHSERAPRDSMIEVLTAYNLKQGNDHEAVRQSLALLAQEDTLVITGGQQAGLFTGPLLVIYKAISIIRLAREASATLGKPVVPVFWIAGEDHDFDEVNHWFALTPQLAVERYRLEHPTGKREAVSRLDFDSWADALAKMEEWLQDSDFKPDLMARLREFADVSRTLTDYFARIMGWLFGAHGLVLLDSEDPALRRLESPMFRRLLADCDELNRCVLDGSAAVAELGYTPQADQTPGQANLFFYDDNGERTLLYRDGDGFTNRKRTFRVEKAELERLVEEEPWRFSNNVMTRPMMQDYVLPVLAVVLGPGEIAYWSLTREAFHRMGLWLPIIKPRLEFTLIEGTVHKNMEKFGLTYDAVMDQFDDFRQEWLMDQGQYEVEELFSETRRRFLELYRPVMETVASLNPGLAKLGDTNKQKIVEQIEYLRNRAADSLQSKFSSGLRQLDRIRLSLNPLSKPQERVYNVFAYLNRYGSGWIDELIVTSYDNDGKHRLMFF</sequence>
<comment type="caution">
    <text evidence="1">The sequence shown here is derived from an EMBL/GenBank/DDBJ whole genome shotgun (WGS) entry which is preliminary data.</text>
</comment>
<protein>
    <submittedName>
        <fullName evidence="1">Bacillithiol biosynthesis cysteine-adding enzyme BshC</fullName>
    </submittedName>
</protein>
<dbReference type="Proteomes" id="UP001631969">
    <property type="component" value="Unassembled WGS sequence"/>
</dbReference>
<evidence type="ECO:0000313" key="1">
    <source>
        <dbReference type="EMBL" id="MFM9331913.1"/>
    </source>
</evidence>
<dbReference type="EMBL" id="JBJURJ010000023">
    <property type="protein sequence ID" value="MFM9331913.1"/>
    <property type="molecule type" value="Genomic_DNA"/>
</dbReference>
<name>A0ACC7P4L5_9BACL</name>
<proteinExistence type="predicted"/>